<dbReference type="EMBL" id="OZ037945">
    <property type="protein sequence ID" value="CAL1701448.1"/>
    <property type="molecule type" value="Genomic_DNA"/>
</dbReference>
<protein>
    <submittedName>
        <fullName evidence="2">Uncharacterized protein</fullName>
    </submittedName>
</protein>
<keyword evidence="3" id="KW-1185">Reference proteome</keyword>
<sequence>MSYRLDYLINGTSCIAPFSKEECENLLKVLDSLRDGFYENSAGTTTFLAWVLKSIYSGWLKLTRRQHTEFRDSQSRTNIGHTQPPEFVRILLSLIIKFPFFGIPETYLAHTKDASEFRGRLVDLQERWEAYTRQLIREYSDFILAATVLMSATMGFLAVPDLEQVAKALGIIPVFAALSSIIIGVFFVWRHHRPPPSKNSMAYIHNARNNPLGLPGHAVLLSLPPVFLVWSIISFAAGVVAYTVQHANAQSASIWTVVSFFAVFCLLLLVGLFTFSRIWVWKK</sequence>
<evidence type="ECO:0000256" key="1">
    <source>
        <dbReference type="SAM" id="Phobius"/>
    </source>
</evidence>
<proteinExistence type="predicted"/>
<dbReference type="Proteomes" id="UP001497453">
    <property type="component" value="Chromosome 2"/>
</dbReference>
<keyword evidence="1" id="KW-1133">Transmembrane helix</keyword>
<gene>
    <name evidence="2" type="ORF">GFSPODELE1_LOCUS3593</name>
</gene>
<keyword evidence="1" id="KW-0472">Membrane</keyword>
<feature type="transmembrane region" description="Helical" evidence="1">
    <location>
        <begin position="165"/>
        <end position="189"/>
    </location>
</feature>
<evidence type="ECO:0000313" key="3">
    <source>
        <dbReference type="Proteomes" id="UP001497453"/>
    </source>
</evidence>
<feature type="transmembrane region" description="Helical" evidence="1">
    <location>
        <begin position="254"/>
        <end position="275"/>
    </location>
</feature>
<organism evidence="2 3">
    <name type="scientific">Somion occarium</name>
    <dbReference type="NCBI Taxonomy" id="3059160"/>
    <lineage>
        <taxon>Eukaryota</taxon>
        <taxon>Fungi</taxon>
        <taxon>Dikarya</taxon>
        <taxon>Basidiomycota</taxon>
        <taxon>Agaricomycotina</taxon>
        <taxon>Agaricomycetes</taxon>
        <taxon>Polyporales</taxon>
        <taxon>Cerrenaceae</taxon>
        <taxon>Somion</taxon>
    </lineage>
</organism>
<feature type="transmembrane region" description="Helical" evidence="1">
    <location>
        <begin position="218"/>
        <end position="242"/>
    </location>
</feature>
<name>A0ABP1D0L3_9APHY</name>
<keyword evidence="1" id="KW-0812">Transmembrane</keyword>
<feature type="transmembrane region" description="Helical" evidence="1">
    <location>
        <begin position="142"/>
        <end position="159"/>
    </location>
</feature>
<accession>A0ABP1D0L3</accession>
<evidence type="ECO:0000313" key="2">
    <source>
        <dbReference type="EMBL" id="CAL1701448.1"/>
    </source>
</evidence>
<reference evidence="3" key="1">
    <citation type="submission" date="2024-04" db="EMBL/GenBank/DDBJ databases">
        <authorList>
            <person name="Shaw F."/>
            <person name="Minotto A."/>
        </authorList>
    </citation>
    <scope>NUCLEOTIDE SEQUENCE [LARGE SCALE GENOMIC DNA]</scope>
</reference>